<gene>
    <name evidence="1" type="ORF">MICPUCDRAFT_59053</name>
</gene>
<dbReference type="EMBL" id="GG663740">
    <property type="protein sequence ID" value="EEH56444.1"/>
    <property type="molecule type" value="Genomic_DNA"/>
</dbReference>
<sequence>MGNDPEFVDAHARLFQDAIAKEHLTDVDATLLAAAHPRLAALVGADVSDVSDVSDALGSDFFERPSLLAHACRGDVWTERVLVRAAAVGTLRATQFLRKHHPGGGPGGGWPVDAVAAAAARTDLSEVRPISHWSPYGRVAAVNADP</sequence>
<name>C1MV49_MICPC</name>
<organism evidence="2">
    <name type="scientific">Micromonas pusilla (strain CCMP1545)</name>
    <name type="common">Picoplanktonic green alga</name>
    <dbReference type="NCBI Taxonomy" id="564608"/>
    <lineage>
        <taxon>Eukaryota</taxon>
        <taxon>Viridiplantae</taxon>
        <taxon>Chlorophyta</taxon>
        <taxon>Mamiellophyceae</taxon>
        <taxon>Mamiellales</taxon>
        <taxon>Mamiellaceae</taxon>
        <taxon>Micromonas</taxon>
    </lineage>
</organism>
<reference evidence="1 2" key="1">
    <citation type="journal article" date="2009" name="Science">
        <title>Green evolution and dynamic adaptations revealed by genomes of the marine picoeukaryotes Micromonas.</title>
        <authorList>
            <person name="Worden A.Z."/>
            <person name="Lee J.H."/>
            <person name="Mock T."/>
            <person name="Rouze P."/>
            <person name="Simmons M.P."/>
            <person name="Aerts A.L."/>
            <person name="Allen A.E."/>
            <person name="Cuvelier M.L."/>
            <person name="Derelle E."/>
            <person name="Everett M.V."/>
            <person name="Foulon E."/>
            <person name="Grimwood J."/>
            <person name="Gundlach H."/>
            <person name="Henrissat B."/>
            <person name="Napoli C."/>
            <person name="McDonald S.M."/>
            <person name="Parker M.S."/>
            <person name="Rombauts S."/>
            <person name="Salamov A."/>
            <person name="Von Dassow P."/>
            <person name="Badger J.H."/>
            <person name="Coutinho P.M."/>
            <person name="Demir E."/>
            <person name="Dubchak I."/>
            <person name="Gentemann C."/>
            <person name="Eikrem W."/>
            <person name="Gready J.E."/>
            <person name="John U."/>
            <person name="Lanier W."/>
            <person name="Lindquist E.A."/>
            <person name="Lucas S."/>
            <person name="Mayer K.F."/>
            <person name="Moreau H."/>
            <person name="Not F."/>
            <person name="Otillar R."/>
            <person name="Panaud O."/>
            <person name="Pangilinan J."/>
            <person name="Paulsen I."/>
            <person name="Piegu B."/>
            <person name="Poliakov A."/>
            <person name="Robbens S."/>
            <person name="Schmutz J."/>
            <person name="Toulza E."/>
            <person name="Wyss T."/>
            <person name="Zelensky A."/>
            <person name="Zhou K."/>
            <person name="Armbrust E.V."/>
            <person name="Bhattacharya D."/>
            <person name="Goodenough U.W."/>
            <person name="Van de Peer Y."/>
            <person name="Grigoriev I.V."/>
        </authorList>
    </citation>
    <scope>NUCLEOTIDE SEQUENCE [LARGE SCALE GENOMIC DNA]</scope>
    <source>
        <strain evidence="1 2">CCMP1545</strain>
    </source>
</reference>
<dbReference type="KEGG" id="mpp:MICPUCDRAFT_59053"/>
<evidence type="ECO:0000313" key="2">
    <source>
        <dbReference type="Proteomes" id="UP000001876"/>
    </source>
</evidence>
<evidence type="ECO:0000313" key="1">
    <source>
        <dbReference type="EMBL" id="EEH56444.1"/>
    </source>
</evidence>
<dbReference type="AlphaFoldDB" id="C1MV49"/>
<dbReference type="GeneID" id="9684752"/>
<dbReference type="RefSeq" id="XP_003059312.1">
    <property type="nucleotide sequence ID" value="XM_003059266.1"/>
</dbReference>
<accession>C1MV49</accession>
<dbReference type="Proteomes" id="UP000001876">
    <property type="component" value="Unassembled WGS sequence"/>
</dbReference>
<protein>
    <submittedName>
        <fullName evidence="1">Predicted protein</fullName>
    </submittedName>
</protein>
<keyword evidence="2" id="KW-1185">Reference proteome</keyword>
<proteinExistence type="predicted"/>